<feature type="non-terminal residue" evidence="1">
    <location>
        <position position="1"/>
    </location>
</feature>
<accession>X1IH92</accession>
<dbReference type="EMBL" id="BARU01023764">
    <property type="protein sequence ID" value="GAH56938.1"/>
    <property type="molecule type" value="Genomic_DNA"/>
</dbReference>
<dbReference type="AlphaFoldDB" id="X1IH92"/>
<organism evidence="1">
    <name type="scientific">marine sediment metagenome</name>
    <dbReference type="NCBI Taxonomy" id="412755"/>
    <lineage>
        <taxon>unclassified sequences</taxon>
        <taxon>metagenomes</taxon>
        <taxon>ecological metagenomes</taxon>
    </lineage>
</organism>
<protein>
    <submittedName>
        <fullName evidence="1">Uncharacterized protein</fullName>
    </submittedName>
</protein>
<sequence length="84" mass="9306">DMKATLYKSYTEIELTREEVQACKGTGGADRCIWLIDSGECMYHNRPPVLVAKLRDGDTVGKRDGCDRVKSFDPSGKPLGKVDI</sequence>
<comment type="caution">
    <text evidence="1">The sequence shown here is derived from an EMBL/GenBank/DDBJ whole genome shotgun (WGS) entry which is preliminary data.</text>
</comment>
<reference evidence="1" key="1">
    <citation type="journal article" date="2014" name="Front. Microbiol.">
        <title>High frequency of phylogenetically diverse reductive dehalogenase-homologous genes in deep subseafloor sedimentary metagenomes.</title>
        <authorList>
            <person name="Kawai M."/>
            <person name="Futagami T."/>
            <person name="Toyoda A."/>
            <person name="Takaki Y."/>
            <person name="Nishi S."/>
            <person name="Hori S."/>
            <person name="Arai W."/>
            <person name="Tsubouchi T."/>
            <person name="Morono Y."/>
            <person name="Uchiyama I."/>
            <person name="Ito T."/>
            <person name="Fujiyama A."/>
            <person name="Inagaki F."/>
            <person name="Takami H."/>
        </authorList>
    </citation>
    <scope>NUCLEOTIDE SEQUENCE</scope>
    <source>
        <strain evidence="1">Expedition CK06-06</strain>
    </source>
</reference>
<name>X1IH92_9ZZZZ</name>
<proteinExistence type="predicted"/>
<evidence type="ECO:0000313" key="1">
    <source>
        <dbReference type="EMBL" id="GAH56938.1"/>
    </source>
</evidence>
<gene>
    <name evidence="1" type="ORF">S03H2_38534</name>
</gene>